<comment type="caution">
    <text evidence="2">The sequence shown here is derived from an EMBL/GenBank/DDBJ whole genome shotgun (WGS) entry which is preliminary data.</text>
</comment>
<reference evidence="2 3" key="1">
    <citation type="submission" date="2019-11" db="EMBL/GenBank/DDBJ databases">
        <title>Novel species isolated from a subtropical stream in China.</title>
        <authorList>
            <person name="Lu H."/>
        </authorList>
    </citation>
    <scope>NUCLEOTIDE SEQUENCE [LARGE SCALE GENOMIC DNA]</scope>
    <source>
        <strain evidence="2 3">FT80W</strain>
    </source>
</reference>
<gene>
    <name evidence="2" type="ORF">GJ699_02130</name>
</gene>
<feature type="transmembrane region" description="Helical" evidence="1">
    <location>
        <begin position="6"/>
        <end position="27"/>
    </location>
</feature>
<dbReference type="Proteomes" id="UP000433309">
    <property type="component" value="Unassembled WGS sequence"/>
</dbReference>
<proteinExistence type="predicted"/>
<keyword evidence="1" id="KW-0472">Membrane</keyword>
<protein>
    <submittedName>
        <fullName evidence="2">Prepilin-type N-terminal cleavage/methylation domain-containing protein</fullName>
    </submittedName>
</protein>
<dbReference type="PROSITE" id="PS00409">
    <property type="entry name" value="PROKAR_NTER_METHYL"/>
    <property type="match status" value="1"/>
</dbReference>
<dbReference type="Pfam" id="PF07963">
    <property type="entry name" value="N_methyl"/>
    <property type="match status" value="1"/>
</dbReference>
<keyword evidence="1" id="KW-0812">Transmembrane</keyword>
<name>A0A6I2KXN5_9BURK</name>
<evidence type="ECO:0000313" key="2">
    <source>
        <dbReference type="EMBL" id="MRW88779.1"/>
    </source>
</evidence>
<dbReference type="InterPro" id="IPR012902">
    <property type="entry name" value="N_methyl_site"/>
</dbReference>
<sequence>MKKPTGFTLIELIVVIVILGILAATALPRFSDLSKDARIASLAAVKGALESTSAMVHGQALINPGATTITNEGVAITLVSGYPSPASGGGMALAAGLSTTDYIIRYGSATATPTQPALPINSFAAIPVSVANTAAALNCYTLYVGASVSGSTITPPSATVVSSSC</sequence>
<dbReference type="NCBIfam" id="TIGR02532">
    <property type="entry name" value="IV_pilin_GFxxxE"/>
    <property type="match status" value="1"/>
</dbReference>
<dbReference type="EMBL" id="WKJK01000001">
    <property type="protein sequence ID" value="MRW88779.1"/>
    <property type="molecule type" value="Genomic_DNA"/>
</dbReference>
<evidence type="ECO:0000256" key="1">
    <source>
        <dbReference type="SAM" id="Phobius"/>
    </source>
</evidence>
<dbReference type="Gene3D" id="3.30.700.10">
    <property type="entry name" value="Glycoprotein, Type 4 Pilin"/>
    <property type="match status" value="1"/>
</dbReference>
<dbReference type="AlphaFoldDB" id="A0A6I2KXN5"/>
<organism evidence="2 3">
    <name type="scientific">Duganella guangzhouensis</name>
    <dbReference type="NCBI Taxonomy" id="2666084"/>
    <lineage>
        <taxon>Bacteria</taxon>
        <taxon>Pseudomonadati</taxon>
        <taxon>Pseudomonadota</taxon>
        <taxon>Betaproteobacteria</taxon>
        <taxon>Burkholderiales</taxon>
        <taxon>Oxalobacteraceae</taxon>
        <taxon>Telluria group</taxon>
        <taxon>Duganella</taxon>
    </lineage>
</organism>
<keyword evidence="1" id="KW-1133">Transmembrane helix</keyword>
<dbReference type="InterPro" id="IPR045584">
    <property type="entry name" value="Pilin-like"/>
</dbReference>
<evidence type="ECO:0000313" key="3">
    <source>
        <dbReference type="Proteomes" id="UP000433309"/>
    </source>
</evidence>
<keyword evidence="3" id="KW-1185">Reference proteome</keyword>
<accession>A0A6I2KXN5</accession>
<dbReference type="RefSeq" id="WP_154372625.1">
    <property type="nucleotide sequence ID" value="NZ_WKJK01000001.1"/>
</dbReference>
<dbReference type="SUPFAM" id="SSF54523">
    <property type="entry name" value="Pili subunits"/>
    <property type="match status" value="1"/>
</dbReference>